<dbReference type="Pfam" id="PF05368">
    <property type="entry name" value="NmrA"/>
    <property type="match status" value="1"/>
</dbReference>
<organism evidence="4 5">
    <name type="scientific">Mycolicibacterium neoaurum</name>
    <name type="common">Mycobacterium neoaurum</name>
    <dbReference type="NCBI Taxonomy" id="1795"/>
    <lineage>
        <taxon>Bacteria</taxon>
        <taxon>Bacillati</taxon>
        <taxon>Actinomycetota</taxon>
        <taxon>Actinomycetes</taxon>
        <taxon>Mycobacteriales</taxon>
        <taxon>Mycobacteriaceae</taxon>
        <taxon>Mycolicibacterium</taxon>
    </lineage>
</organism>
<dbReference type="InterPro" id="IPR036291">
    <property type="entry name" value="NAD(P)-bd_dom_sf"/>
</dbReference>
<sequence>MILVTSAAGGVGRPLVRNLVTSDRRVRAFVKNADQAQRSKADGATEVVIGDLRRPGDLESALRGVRQVYHAAPTQLIDEMPVVERLIAGAEAERLDHIVFHSVIHPDIPELPHHRQKMLAEGKLSESGLPVTILRPSHYMQNVLDFWEFFGAGLMPYPTSPKSRMGVVDVEDIAAAAANVLLHPEGHIGRTYDLSTVELDRHDMARTWSGILGHRMAAVRIPPESLMNPLRAIGPFGAAIGRSLLSTRFRAIPNIARGLLSAPNTRGFRTWPADAQDTYVQMMKYYDVHGLPAGKFEDMAKVLPRKPTSYEEFVRRIATERGV</sequence>
<reference evidence="4" key="2">
    <citation type="submission" date="2015-09" db="EMBL/GenBank/DDBJ databases">
        <title>Draft genome sequence of Mycobacterium neoaurum DSM 44074.</title>
        <authorList>
            <person name="Croce O."/>
            <person name="Robert C."/>
            <person name="Raoult D."/>
            <person name="Drancourt M."/>
        </authorList>
    </citation>
    <scope>NUCLEOTIDE SEQUENCE</scope>
    <source>
        <strain evidence="4">DSM 44074</strain>
    </source>
</reference>
<keyword evidence="2" id="KW-0521">NADP</keyword>
<name>A0AAV2WDZ3_MYCNE</name>
<comment type="similarity">
    <text evidence="1">Belongs to the NmrA-type oxidoreductase family.</text>
</comment>
<dbReference type="Gene3D" id="3.40.50.720">
    <property type="entry name" value="NAD(P)-binding Rossmann-like Domain"/>
    <property type="match status" value="1"/>
</dbReference>
<gene>
    <name evidence="4" type="ORF">BN1047_00201</name>
</gene>
<protein>
    <submittedName>
        <fullName evidence="4">NAD dependent epimerase/dehydratase</fullName>
    </submittedName>
</protein>
<evidence type="ECO:0000313" key="4">
    <source>
        <dbReference type="EMBL" id="CDQ42349.1"/>
    </source>
</evidence>
<evidence type="ECO:0000313" key="5">
    <source>
        <dbReference type="Proteomes" id="UP000028864"/>
    </source>
</evidence>
<dbReference type="RefSeq" id="WP_030132909.1">
    <property type="nucleotide sequence ID" value="NZ_LK021337.1"/>
</dbReference>
<feature type="domain" description="NmrA-like" evidence="3">
    <location>
        <begin position="2"/>
        <end position="230"/>
    </location>
</feature>
<evidence type="ECO:0000259" key="3">
    <source>
        <dbReference type="Pfam" id="PF05368"/>
    </source>
</evidence>
<evidence type="ECO:0000256" key="2">
    <source>
        <dbReference type="ARBA" id="ARBA00022857"/>
    </source>
</evidence>
<dbReference type="AlphaFoldDB" id="A0AAV2WDZ3"/>
<accession>A0AAV2WDZ3</accession>
<dbReference type="Proteomes" id="UP000028864">
    <property type="component" value="Unassembled WGS sequence"/>
</dbReference>
<dbReference type="InterPro" id="IPR051164">
    <property type="entry name" value="NmrA-like_oxidored"/>
</dbReference>
<dbReference type="InterPro" id="IPR008030">
    <property type="entry name" value="NmrA-like"/>
</dbReference>
<evidence type="ECO:0000256" key="1">
    <source>
        <dbReference type="ARBA" id="ARBA00006328"/>
    </source>
</evidence>
<proteinExistence type="inferred from homology"/>
<dbReference type="SUPFAM" id="SSF51735">
    <property type="entry name" value="NAD(P)-binding Rossmann-fold domains"/>
    <property type="match status" value="1"/>
</dbReference>
<dbReference type="PANTHER" id="PTHR42748">
    <property type="entry name" value="NITROGEN METABOLITE REPRESSION PROTEIN NMRA FAMILY MEMBER"/>
    <property type="match status" value="1"/>
</dbReference>
<reference evidence="4" key="1">
    <citation type="submission" date="2014-05" db="EMBL/GenBank/DDBJ databases">
        <authorList>
            <person name="Urmite Genomes"/>
        </authorList>
    </citation>
    <scope>NUCLEOTIDE SEQUENCE</scope>
    <source>
        <strain evidence="4">DSM 44074</strain>
    </source>
</reference>
<dbReference type="EMBL" id="LK021337">
    <property type="protein sequence ID" value="CDQ42349.1"/>
    <property type="molecule type" value="Genomic_DNA"/>
</dbReference>
<dbReference type="PANTHER" id="PTHR42748:SF7">
    <property type="entry name" value="NMRA LIKE REDOX SENSOR 1-RELATED"/>
    <property type="match status" value="1"/>
</dbReference>